<dbReference type="Gene3D" id="1.10.150.240">
    <property type="entry name" value="Putative phosphatase, domain 2"/>
    <property type="match status" value="1"/>
</dbReference>
<dbReference type="InterPro" id="IPR023198">
    <property type="entry name" value="PGP-like_dom2"/>
</dbReference>
<dbReference type="InterPro" id="IPR041492">
    <property type="entry name" value="HAD_2"/>
</dbReference>
<dbReference type="OrthoDB" id="9793014at2"/>
<dbReference type="InterPro" id="IPR036412">
    <property type="entry name" value="HAD-like_sf"/>
</dbReference>
<proteinExistence type="predicted"/>
<sequence length="227" mass="24497">MAKFILFDLDGTLIDGVDDLLFAMNETLAAHDLAPLARPELEAMLGDGTKMLTKRAFDARGLMIDDQQLDDYEADFTTRYISTDYAHTRLFENAEATLRNLASDGWIIGLASNKPTAPCKRILERLGVSDLFAVIAGGDATDVKKPDGGHLTFALDQARYDRARGDIAIMVGDHANDVNAARDFGIPAIAVAFEVDDTHAKNLGADGVVTAFETLPDVIGKIVKQAA</sequence>
<dbReference type="InterPro" id="IPR023214">
    <property type="entry name" value="HAD_sf"/>
</dbReference>
<dbReference type="GO" id="GO:0008967">
    <property type="term" value="F:phosphoglycolate phosphatase activity"/>
    <property type="evidence" value="ECO:0007669"/>
    <property type="project" value="TreeGrafter"/>
</dbReference>
<name>A0A154L4M6_9PROT</name>
<gene>
    <name evidence="5" type="ORF">AUP42_19870</name>
</gene>
<dbReference type="AlphaFoldDB" id="A0A154L4M6"/>
<keyword evidence="4" id="KW-0119">Carbohydrate metabolism</keyword>
<dbReference type="Proteomes" id="UP000076335">
    <property type="component" value="Unassembled WGS sequence"/>
</dbReference>
<keyword evidence="2" id="KW-0378">Hydrolase</keyword>
<comment type="caution">
    <text evidence="5">The sequence shown here is derived from an EMBL/GenBank/DDBJ whole genome shotgun (WGS) entry which is preliminary data.</text>
</comment>
<dbReference type="PANTHER" id="PTHR43434:SF23">
    <property type="entry name" value="PHOSPHOGLYCOLATE PHOSPHATASE"/>
    <property type="match status" value="1"/>
</dbReference>
<dbReference type="SFLD" id="SFLDG01129">
    <property type="entry name" value="C1.5:_HAD__Beta-PGM__Phosphata"/>
    <property type="match status" value="1"/>
</dbReference>
<dbReference type="GO" id="GO:0006281">
    <property type="term" value="P:DNA repair"/>
    <property type="evidence" value="ECO:0007669"/>
    <property type="project" value="TreeGrafter"/>
</dbReference>
<reference evidence="5 6" key="1">
    <citation type="submission" date="2015-12" db="EMBL/GenBank/DDBJ databases">
        <title>Genome sequence of Thalassospira lucentensis MCCC 1A02072.</title>
        <authorList>
            <person name="Lu L."/>
            <person name="Lai Q."/>
            <person name="Shao Z."/>
            <person name="Qian P."/>
        </authorList>
    </citation>
    <scope>NUCLEOTIDE SEQUENCE [LARGE SCALE GENOMIC DNA]</scope>
    <source>
        <strain evidence="5 6">MCCC 1A02072</strain>
    </source>
</reference>
<organism evidence="5 6">
    <name type="scientific">Thalassospira lucentensis</name>
    <dbReference type="NCBI Taxonomy" id="168935"/>
    <lineage>
        <taxon>Bacteria</taxon>
        <taxon>Pseudomonadati</taxon>
        <taxon>Pseudomonadota</taxon>
        <taxon>Alphaproteobacteria</taxon>
        <taxon>Rhodospirillales</taxon>
        <taxon>Thalassospiraceae</taxon>
        <taxon>Thalassospira</taxon>
    </lineage>
</organism>
<dbReference type="Pfam" id="PF13419">
    <property type="entry name" value="HAD_2"/>
    <property type="match status" value="1"/>
</dbReference>
<evidence type="ECO:0000256" key="4">
    <source>
        <dbReference type="ARBA" id="ARBA00023277"/>
    </source>
</evidence>
<evidence type="ECO:0000256" key="2">
    <source>
        <dbReference type="ARBA" id="ARBA00022801"/>
    </source>
</evidence>
<dbReference type="Gene3D" id="3.40.50.1000">
    <property type="entry name" value="HAD superfamily/HAD-like"/>
    <property type="match status" value="1"/>
</dbReference>
<dbReference type="PANTHER" id="PTHR43434">
    <property type="entry name" value="PHOSPHOGLYCOLATE PHOSPHATASE"/>
    <property type="match status" value="1"/>
</dbReference>
<keyword evidence="1" id="KW-0479">Metal-binding</keyword>
<dbReference type="EMBL" id="LPVY01000013">
    <property type="protein sequence ID" value="KZB64052.1"/>
    <property type="molecule type" value="Genomic_DNA"/>
</dbReference>
<evidence type="ECO:0000256" key="1">
    <source>
        <dbReference type="ARBA" id="ARBA00022723"/>
    </source>
</evidence>
<dbReference type="SFLD" id="SFLDS00003">
    <property type="entry name" value="Haloacid_Dehalogenase"/>
    <property type="match status" value="1"/>
</dbReference>
<accession>A0A154L4M6</accession>
<evidence type="ECO:0000313" key="6">
    <source>
        <dbReference type="Proteomes" id="UP000076335"/>
    </source>
</evidence>
<dbReference type="SUPFAM" id="SSF56784">
    <property type="entry name" value="HAD-like"/>
    <property type="match status" value="1"/>
</dbReference>
<dbReference type="RefSeq" id="WP_062952032.1">
    <property type="nucleotide sequence ID" value="NZ_LPVY01000013.1"/>
</dbReference>
<keyword evidence="3" id="KW-0460">Magnesium</keyword>
<evidence type="ECO:0000313" key="5">
    <source>
        <dbReference type="EMBL" id="KZB64052.1"/>
    </source>
</evidence>
<dbReference type="InterPro" id="IPR050155">
    <property type="entry name" value="HAD-like_hydrolase_sf"/>
</dbReference>
<dbReference type="GO" id="GO:0005829">
    <property type="term" value="C:cytosol"/>
    <property type="evidence" value="ECO:0007669"/>
    <property type="project" value="TreeGrafter"/>
</dbReference>
<evidence type="ECO:0000256" key="3">
    <source>
        <dbReference type="ARBA" id="ARBA00022842"/>
    </source>
</evidence>
<dbReference type="GO" id="GO:0046872">
    <property type="term" value="F:metal ion binding"/>
    <property type="evidence" value="ECO:0007669"/>
    <property type="project" value="UniProtKB-KW"/>
</dbReference>
<protein>
    <submittedName>
        <fullName evidence="5">Phosphoglycolate phosphatase</fullName>
    </submittedName>
</protein>